<organism evidence="2 3">
    <name type="scientific">Gordonia sihwensis NBRC 108236</name>
    <dbReference type="NCBI Taxonomy" id="1223544"/>
    <lineage>
        <taxon>Bacteria</taxon>
        <taxon>Bacillati</taxon>
        <taxon>Actinomycetota</taxon>
        <taxon>Actinomycetes</taxon>
        <taxon>Mycobacteriales</taxon>
        <taxon>Gordoniaceae</taxon>
        <taxon>Gordonia</taxon>
    </lineage>
</organism>
<dbReference type="AntiFam" id="ANF00057">
    <property type="entry name" value="Translation of E. coli type CRISPR repeat"/>
</dbReference>
<evidence type="ECO:0000313" key="3">
    <source>
        <dbReference type="Proteomes" id="UP000035083"/>
    </source>
</evidence>
<comment type="caution">
    <text evidence="2">The sequence shown here is derived from an EMBL/GenBank/DDBJ whole genome shotgun (WGS) entry which is preliminary data.</text>
</comment>
<evidence type="ECO:0000313" key="2">
    <source>
        <dbReference type="EMBL" id="GAC61802.1"/>
    </source>
</evidence>
<dbReference type="AlphaFoldDB" id="L7LNW2"/>
<keyword evidence="3" id="KW-1185">Reference proteome</keyword>
<evidence type="ECO:0000256" key="1">
    <source>
        <dbReference type="SAM" id="MobiDB-lite"/>
    </source>
</evidence>
<reference evidence="2 3" key="1">
    <citation type="submission" date="2012-12" db="EMBL/GenBank/DDBJ databases">
        <title>Whole genome shotgun sequence of Gordonia sihwensis NBRC 108236.</title>
        <authorList>
            <person name="Yoshida I."/>
            <person name="Hosoyama A."/>
            <person name="Tsuchikane K."/>
            <person name="Ando Y."/>
            <person name="Baba S."/>
            <person name="Ohji S."/>
            <person name="Hamada M."/>
            <person name="Tamura T."/>
            <person name="Yamazoe A."/>
            <person name="Yamazaki S."/>
            <person name="Fujita N."/>
        </authorList>
    </citation>
    <scope>NUCLEOTIDE SEQUENCE [LARGE SCALE GENOMIC DNA]</scope>
    <source>
        <strain evidence="2 3">NBRC 108236</strain>
    </source>
</reference>
<accession>L7LNW2</accession>
<name>L7LNW2_9ACTN</name>
<dbReference type="Proteomes" id="UP000035083">
    <property type="component" value="Unassembled WGS sequence"/>
</dbReference>
<sequence>MLPARAGMVPPVSVPSDIDRRAPRASGDGPPDPDITTQHRWCSPRERGWSFDGNDPPSLIAVLPARAGMVPKVGPAAVSLACAPRASGDGPDNVIIHGTTSTCSPRERGWSGWVL</sequence>
<dbReference type="EMBL" id="BANU01000023">
    <property type="protein sequence ID" value="GAC61802.1"/>
    <property type="molecule type" value="Genomic_DNA"/>
</dbReference>
<gene>
    <name evidence="2" type="ORF">GSI01S_23_00010</name>
</gene>
<proteinExistence type="predicted"/>
<protein>
    <submittedName>
        <fullName evidence="2">Uncharacterized protein</fullName>
    </submittedName>
</protein>
<feature type="region of interest" description="Disordered" evidence="1">
    <location>
        <begin position="1"/>
        <end position="55"/>
    </location>
</feature>